<protein>
    <submittedName>
        <fullName evidence="2">Uncharacterized protein, UPF0548 family</fullName>
    </submittedName>
</protein>
<dbReference type="EMBL" id="FNZA01000001">
    <property type="protein sequence ID" value="SEI64405.1"/>
    <property type="molecule type" value="Genomic_DNA"/>
</dbReference>
<gene>
    <name evidence="2" type="ORF">SAMN04488058_101220</name>
</gene>
<feature type="domain" description="DUF1990" evidence="1">
    <location>
        <begin position="52"/>
        <end position="171"/>
    </location>
</feature>
<dbReference type="Proteomes" id="UP000199223">
    <property type="component" value="Unassembled WGS sequence"/>
</dbReference>
<dbReference type="InterPro" id="IPR018960">
    <property type="entry name" value="DUF1990"/>
</dbReference>
<evidence type="ECO:0000259" key="1">
    <source>
        <dbReference type="Pfam" id="PF09348"/>
    </source>
</evidence>
<evidence type="ECO:0000313" key="3">
    <source>
        <dbReference type="Proteomes" id="UP000199223"/>
    </source>
</evidence>
<name>A0A1H6SKP0_9DEIO</name>
<dbReference type="AlphaFoldDB" id="A0A1H6SKP0"/>
<dbReference type="Pfam" id="PF09348">
    <property type="entry name" value="DUF1990"/>
    <property type="match status" value="1"/>
</dbReference>
<dbReference type="PANTHER" id="PTHR34202">
    <property type="entry name" value="UPF0548 PROTEIN"/>
    <property type="match status" value="1"/>
</dbReference>
<evidence type="ECO:0000313" key="2">
    <source>
        <dbReference type="EMBL" id="SEI64405.1"/>
    </source>
</evidence>
<keyword evidence="3" id="KW-1185">Reference proteome</keyword>
<accession>A0A1H6SKP0</accession>
<dbReference type="STRING" id="856736.SAMN04488058_101220"/>
<reference evidence="3" key="1">
    <citation type="submission" date="2016-10" db="EMBL/GenBank/DDBJ databases">
        <authorList>
            <person name="Varghese N."/>
            <person name="Submissions S."/>
        </authorList>
    </citation>
    <scope>NUCLEOTIDE SEQUENCE [LARGE SCALE GENOMIC DNA]</scope>
    <source>
        <strain evidence="3">CGMCC 1.10218</strain>
    </source>
</reference>
<proteinExistence type="predicted"/>
<organism evidence="2 3">
    <name type="scientific">Deinococcus reticulitermitis</name>
    <dbReference type="NCBI Taxonomy" id="856736"/>
    <lineage>
        <taxon>Bacteria</taxon>
        <taxon>Thermotogati</taxon>
        <taxon>Deinococcota</taxon>
        <taxon>Deinococci</taxon>
        <taxon>Deinococcales</taxon>
        <taxon>Deinococcaceae</taxon>
        <taxon>Deinococcus</taxon>
    </lineage>
</organism>
<sequence length="205" mass="22023">MPRPPTASRTAPAADPAPIPFVVGPPEPGVVAQALGALPGLELALPDIGHSAHVRLELPLGRGPAAFMGGKSALWAWRSHRQGEAPAHALGPPQVGREVIGVQRSGSVTVLQGLRVMTLSDEERRWGMTLGSVSGQVYRVWEKLSVEWLPDDRVVFQVSSHHEVAPAGARLRRRGLLSPLLLAARRGTVQGYLRAMQEVRDTSED</sequence>
<dbReference type="RefSeq" id="WP_177182974.1">
    <property type="nucleotide sequence ID" value="NZ_FNZA01000001.1"/>
</dbReference>
<dbReference type="PANTHER" id="PTHR34202:SF1">
    <property type="entry name" value="UPF0548 PROTEIN"/>
    <property type="match status" value="1"/>
</dbReference>